<evidence type="ECO:0000256" key="7">
    <source>
        <dbReference type="ARBA" id="ARBA00023242"/>
    </source>
</evidence>
<evidence type="ECO:0000256" key="5">
    <source>
        <dbReference type="ARBA" id="ARBA00023054"/>
    </source>
</evidence>
<keyword evidence="4" id="KW-0805">Transcription regulation</keyword>
<gene>
    <name evidence="8" type="ORF">Poli38472_005255</name>
</gene>
<evidence type="ECO:0000256" key="1">
    <source>
        <dbReference type="ARBA" id="ARBA00004123"/>
    </source>
</evidence>
<dbReference type="InterPro" id="IPR015418">
    <property type="entry name" value="Eaf6"/>
</dbReference>
<keyword evidence="7" id="KW-0539">Nucleus</keyword>
<protein>
    <recommendedName>
        <fullName evidence="10">Chromatin modification-related protein MEAF6</fullName>
    </recommendedName>
</protein>
<comment type="similarity">
    <text evidence="2">Belongs to the EAF6 family.</text>
</comment>
<organism evidence="8 9">
    <name type="scientific">Pythium oligandrum</name>
    <name type="common">Mycoparasitic fungus</name>
    <dbReference type="NCBI Taxonomy" id="41045"/>
    <lineage>
        <taxon>Eukaryota</taxon>
        <taxon>Sar</taxon>
        <taxon>Stramenopiles</taxon>
        <taxon>Oomycota</taxon>
        <taxon>Peronosporomycetes</taxon>
        <taxon>Pythiales</taxon>
        <taxon>Pythiaceae</taxon>
        <taxon>Pythium</taxon>
    </lineage>
</organism>
<keyword evidence="5" id="KW-0175">Coiled coil</keyword>
<evidence type="ECO:0000313" key="9">
    <source>
        <dbReference type="Proteomes" id="UP000794436"/>
    </source>
</evidence>
<evidence type="ECO:0000256" key="3">
    <source>
        <dbReference type="ARBA" id="ARBA00022853"/>
    </source>
</evidence>
<keyword evidence="9" id="KW-1185">Reference proteome</keyword>
<evidence type="ECO:0000313" key="8">
    <source>
        <dbReference type="EMBL" id="TMW62637.1"/>
    </source>
</evidence>
<comment type="subcellular location">
    <subcellularLocation>
        <location evidence="1">Nucleus</location>
    </subcellularLocation>
</comment>
<reference evidence="8" key="1">
    <citation type="submission" date="2019-03" db="EMBL/GenBank/DDBJ databases">
        <title>Long read genome sequence of the mycoparasitic Pythium oligandrum ATCC 38472 isolated from sugarbeet rhizosphere.</title>
        <authorList>
            <person name="Gaulin E."/>
        </authorList>
    </citation>
    <scope>NUCLEOTIDE SEQUENCE</scope>
    <source>
        <strain evidence="8">ATCC 38472_TT</strain>
    </source>
</reference>
<keyword evidence="3" id="KW-0156">Chromatin regulator</keyword>
<dbReference type="OrthoDB" id="157161at2759"/>
<comment type="caution">
    <text evidence="8">The sequence shown here is derived from an EMBL/GenBank/DDBJ whole genome shotgun (WGS) entry which is preliminary data.</text>
</comment>
<sequence>MVNQKELDERLKAIDAQLYLEERDWQEEERKLHELEETYLRDTIVHGNIFTGWGEAKSAPIRFRNAALRKKKRERQENPSASVALSEEELLKVDKNRLASYSSTTSPAEPIQSTLEARETAVAQRAAARNAKKACR</sequence>
<dbReference type="Proteomes" id="UP000794436">
    <property type="component" value="Unassembled WGS sequence"/>
</dbReference>
<dbReference type="EMBL" id="SPLM01000073">
    <property type="protein sequence ID" value="TMW62637.1"/>
    <property type="molecule type" value="Genomic_DNA"/>
</dbReference>
<name>A0A8K1CIA1_PYTOL</name>
<keyword evidence="6" id="KW-0804">Transcription</keyword>
<dbReference type="GO" id="GO:0000123">
    <property type="term" value="C:histone acetyltransferase complex"/>
    <property type="evidence" value="ECO:0007669"/>
    <property type="project" value="InterPro"/>
</dbReference>
<dbReference type="GO" id="GO:0005634">
    <property type="term" value="C:nucleus"/>
    <property type="evidence" value="ECO:0007669"/>
    <property type="project" value="UniProtKB-SubCell"/>
</dbReference>
<dbReference type="GO" id="GO:0006325">
    <property type="term" value="P:chromatin organization"/>
    <property type="evidence" value="ECO:0007669"/>
    <property type="project" value="UniProtKB-KW"/>
</dbReference>
<evidence type="ECO:0000256" key="4">
    <source>
        <dbReference type="ARBA" id="ARBA00023015"/>
    </source>
</evidence>
<evidence type="ECO:0008006" key="10">
    <source>
        <dbReference type="Google" id="ProtNLM"/>
    </source>
</evidence>
<proteinExistence type="inferred from homology"/>
<evidence type="ECO:0000256" key="6">
    <source>
        <dbReference type="ARBA" id="ARBA00023163"/>
    </source>
</evidence>
<evidence type="ECO:0000256" key="2">
    <source>
        <dbReference type="ARBA" id="ARBA00010916"/>
    </source>
</evidence>
<accession>A0A8K1CIA1</accession>
<dbReference type="Pfam" id="PF09340">
    <property type="entry name" value="NuA4"/>
    <property type="match status" value="1"/>
</dbReference>
<dbReference type="AlphaFoldDB" id="A0A8K1CIA1"/>